<evidence type="ECO:0000256" key="5">
    <source>
        <dbReference type="ARBA" id="ARBA00023141"/>
    </source>
</evidence>
<organism evidence="10 11">
    <name type="scientific">Paenibacillus alginolyticus</name>
    <dbReference type="NCBI Taxonomy" id="59839"/>
    <lineage>
        <taxon>Bacteria</taxon>
        <taxon>Bacillati</taxon>
        <taxon>Bacillota</taxon>
        <taxon>Bacilli</taxon>
        <taxon>Bacillales</taxon>
        <taxon>Paenibacillaceae</taxon>
        <taxon>Paenibacillus</taxon>
    </lineage>
</organism>
<dbReference type="Gene3D" id="3.65.10.10">
    <property type="entry name" value="Enolpyruvate transferase domain"/>
    <property type="match status" value="2"/>
</dbReference>
<feature type="binding site" evidence="7">
    <location>
        <position position="191"/>
    </location>
    <ligand>
        <name>3-phosphoshikimate</name>
        <dbReference type="ChEBI" id="CHEBI:145989"/>
    </ligand>
</feature>
<dbReference type="InterPro" id="IPR001986">
    <property type="entry name" value="Enolpyruvate_Tfrase_dom"/>
</dbReference>
<keyword evidence="4 7" id="KW-0808">Transferase</keyword>
<keyword evidence="5 7" id="KW-0057">Aromatic amino acid biosynthesis</keyword>
<comment type="function">
    <text evidence="7">Catalyzes the transfer of the enolpyruvyl moiety of phosphoenolpyruvate (PEP) to the 5-hydroxyl of shikimate-3-phosphate (S3P) to produce enolpyruvyl shikimate-3-phosphate and inorganic phosphate.</text>
</comment>
<dbReference type="RefSeq" id="WP_268617745.1">
    <property type="nucleotide sequence ID" value="NZ_JAMDMX010000109.1"/>
</dbReference>
<dbReference type="GO" id="GO:0003866">
    <property type="term" value="F:3-phosphoshikimate 1-carboxyvinyltransferase activity"/>
    <property type="evidence" value="ECO:0007669"/>
    <property type="project" value="UniProtKB-EC"/>
</dbReference>
<feature type="binding site" evidence="7">
    <location>
        <position position="407"/>
    </location>
    <ligand>
        <name>phosphoenolpyruvate</name>
        <dbReference type="ChEBI" id="CHEBI:58702"/>
    </ligand>
</feature>
<feature type="compositionally biased region" description="Basic and acidic residues" evidence="8">
    <location>
        <begin position="1"/>
        <end position="13"/>
    </location>
</feature>
<feature type="binding site" evidence="7">
    <location>
        <position position="192"/>
    </location>
    <ligand>
        <name>3-phosphoshikimate</name>
        <dbReference type="ChEBI" id="CHEBI:145989"/>
    </ligand>
</feature>
<dbReference type="PROSITE" id="PS00885">
    <property type="entry name" value="EPSP_SYNTHASE_2"/>
    <property type="match status" value="1"/>
</dbReference>
<comment type="subcellular location">
    <subcellularLocation>
        <location evidence="7">Cytoplasm</location>
    </subcellularLocation>
</comment>
<dbReference type="PIRSF" id="PIRSF000505">
    <property type="entry name" value="EPSPS"/>
    <property type="match status" value="1"/>
</dbReference>
<dbReference type="NCBIfam" id="TIGR01356">
    <property type="entry name" value="aroA"/>
    <property type="match status" value="1"/>
</dbReference>
<dbReference type="Pfam" id="PF00275">
    <property type="entry name" value="EPSP_synthase"/>
    <property type="match status" value="1"/>
</dbReference>
<accession>A0ABT4GKK3</accession>
<dbReference type="EC" id="2.5.1.19" evidence="7"/>
<keyword evidence="11" id="KW-1185">Reference proteome</keyword>
<sequence>MQETTMHEPDRRARSPWSQHLEGQEVRLSPLHGAVDATITIPGSKSFTNRALLIAALAKGTSRLQGILQSDDSYWCMKALGELGVEIEMDRDSVTVKGNEGHWSVSKADLYVGAAGTVARFLPGVLAVGHGEWTLDGSKRMAERPLAPLLDALSSLGADIRYKGNPGCVPLTLHADGLNGGEVTVSGAVSSQFTSGLLLAAPYAKETLTIRIADQIVQRDYVEMTLDMMWAFGVRPEVHEDGQAITIQPSVYEARTFRLEPDVSTCGYFWALAALTNGRVRIEGISAQTRQPDIELLTVLEKMGCSVTHGENYIEVRGTNRLKGGFTVSMQRWSDQTLTLAALAPFADGPITLTDAAHIRHHECDRIAAMCEELGKLGIQVEEHADGLTVYPGEPQPALLDPHDDHRMAMALSLIGARVDGVRISDPGCVSKTCPDFFDRWRELGVGVEVI</sequence>
<evidence type="ECO:0000256" key="8">
    <source>
        <dbReference type="SAM" id="MobiDB-lite"/>
    </source>
</evidence>
<feature type="region of interest" description="Disordered" evidence="8">
    <location>
        <begin position="1"/>
        <end position="22"/>
    </location>
</feature>
<feature type="binding site" evidence="7">
    <location>
        <position position="50"/>
    </location>
    <ligand>
        <name>3-phosphoshikimate</name>
        <dbReference type="ChEBI" id="CHEBI:145989"/>
    </ligand>
</feature>
<comment type="catalytic activity">
    <reaction evidence="6">
        <text>3-phosphoshikimate + phosphoenolpyruvate = 5-O-(1-carboxyvinyl)-3-phosphoshikimate + phosphate</text>
        <dbReference type="Rhea" id="RHEA:21256"/>
        <dbReference type="ChEBI" id="CHEBI:43474"/>
        <dbReference type="ChEBI" id="CHEBI:57701"/>
        <dbReference type="ChEBI" id="CHEBI:58702"/>
        <dbReference type="ChEBI" id="CHEBI:145989"/>
        <dbReference type="EC" id="2.5.1.19"/>
    </reaction>
    <physiologicalReaction direction="left-to-right" evidence="6">
        <dbReference type="Rhea" id="RHEA:21257"/>
    </physiologicalReaction>
</comment>
<dbReference type="PANTHER" id="PTHR21090:SF5">
    <property type="entry name" value="PENTAFUNCTIONAL AROM POLYPEPTIDE"/>
    <property type="match status" value="1"/>
</dbReference>
<feature type="binding site" evidence="7">
    <location>
        <position position="116"/>
    </location>
    <ligand>
        <name>phosphoenolpyruvate</name>
        <dbReference type="ChEBI" id="CHEBI:58702"/>
    </ligand>
</feature>
<evidence type="ECO:0000256" key="2">
    <source>
        <dbReference type="ARBA" id="ARBA00009948"/>
    </source>
</evidence>
<feature type="binding site" evidence="7">
    <location>
        <position position="192"/>
    </location>
    <ligand>
        <name>phosphoenolpyruvate</name>
        <dbReference type="ChEBI" id="CHEBI:58702"/>
    </ligand>
</feature>
<dbReference type="InterPro" id="IPR023193">
    <property type="entry name" value="EPSP_synthase_CS"/>
</dbReference>
<dbReference type="PANTHER" id="PTHR21090">
    <property type="entry name" value="AROM/DEHYDROQUINATE SYNTHASE"/>
    <property type="match status" value="1"/>
</dbReference>
<comment type="similarity">
    <text evidence="2 7">Belongs to the EPSP synthase family.</text>
</comment>
<comment type="pathway">
    <text evidence="1 7">Metabolic intermediate biosynthesis; chorismate biosynthesis; chorismate from D-erythrose 4-phosphate and phosphoenolpyruvate: step 6/7.</text>
</comment>
<evidence type="ECO:0000256" key="1">
    <source>
        <dbReference type="ARBA" id="ARBA00004811"/>
    </source>
</evidence>
<proteinExistence type="inferred from homology"/>
<keyword evidence="7" id="KW-0963">Cytoplasm</keyword>
<feature type="domain" description="Enolpyruvate transferase" evidence="9">
    <location>
        <begin position="34"/>
        <end position="441"/>
    </location>
</feature>
<dbReference type="Proteomes" id="UP001527099">
    <property type="component" value="Unassembled WGS sequence"/>
</dbReference>
<protein>
    <recommendedName>
        <fullName evidence="7">3-phosphoshikimate 1-carboxyvinyltransferase</fullName>
        <ecNumber evidence="7">2.5.1.19</ecNumber>
    </recommendedName>
    <alternativeName>
        <fullName evidence="7">5-enolpyruvylshikimate-3-phosphate synthase</fullName>
        <shortName evidence="7">EPSP synthase</shortName>
        <shortName evidence="7">EPSPS</shortName>
    </alternativeName>
</protein>
<feature type="binding site" evidence="7">
    <location>
        <position position="366"/>
    </location>
    <ligand>
        <name>phosphoenolpyruvate</name>
        <dbReference type="ChEBI" id="CHEBI:58702"/>
    </ligand>
</feature>
<feature type="active site" description="Proton acceptor" evidence="7">
    <location>
        <position position="335"/>
    </location>
</feature>
<feature type="binding site" evidence="7">
    <location>
        <position position="335"/>
    </location>
    <ligand>
        <name>3-phosphoshikimate</name>
        <dbReference type="ChEBI" id="CHEBI:145989"/>
    </ligand>
</feature>
<keyword evidence="3 7" id="KW-0028">Amino-acid biosynthesis</keyword>
<feature type="binding site" evidence="7">
    <location>
        <position position="190"/>
    </location>
    <ligand>
        <name>3-phosphoshikimate</name>
        <dbReference type="ChEBI" id="CHEBI:145989"/>
    </ligand>
</feature>
<comment type="subunit">
    <text evidence="7">Monomer.</text>
</comment>
<evidence type="ECO:0000256" key="7">
    <source>
        <dbReference type="HAMAP-Rule" id="MF_00210"/>
    </source>
</evidence>
<evidence type="ECO:0000256" key="6">
    <source>
        <dbReference type="ARBA" id="ARBA00044633"/>
    </source>
</evidence>
<feature type="binding site" evidence="7">
    <location>
        <position position="144"/>
    </location>
    <ligand>
        <name>phosphoenolpyruvate</name>
        <dbReference type="ChEBI" id="CHEBI:58702"/>
    </ligand>
</feature>
<name>A0ABT4GKK3_9BACL</name>
<dbReference type="HAMAP" id="MF_00210">
    <property type="entry name" value="EPSP_synth"/>
    <property type="match status" value="1"/>
</dbReference>
<feature type="binding site" evidence="7">
    <location>
        <position position="362"/>
    </location>
    <ligand>
        <name>3-phosphoshikimate</name>
        <dbReference type="ChEBI" id="CHEBI:145989"/>
    </ligand>
</feature>
<gene>
    <name evidence="7 10" type="primary">aroA</name>
    <name evidence="10" type="ORF">M5X19_28090</name>
</gene>
<evidence type="ECO:0000313" key="11">
    <source>
        <dbReference type="Proteomes" id="UP001527099"/>
    </source>
</evidence>
<comment type="caution">
    <text evidence="10">The sequence shown here is derived from an EMBL/GenBank/DDBJ whole genome shotgun (WGS) entry which is preliminary data.</text>
</comment>
<evidence type="ECO:0000256" key="4">
    <source>
        <dbReference type="ARBA" id="ARBA00022679"/>
    </source>
</evidence>
<dbReference type="InterPro" id="IPR036968">
    <property type="entry name" value="Enolpyruvate_Tfrase_sf"/>
</dbReference>
<dbReference type="InterPro" id="IPR013792">
    <property type="entry name" value="RNA3'P_cycl/enolpyr_Trfase_a/b"/>
</dbReference>
<dbReference type="CDD" id="cd01556">
    <property type="entry name" value="EPSP_synthase"/>
    <property type="match status" value="1"/>
</dbReference>
<evidence type="ECO:0000259" key="9">
    <source>
        <dbReference type="Pfam" id="PF00275"/>
    </source>
</evidence>
<reference evidence="10 11" key="1">
    <citation type="submission" date="2022-05" db="EMBL/GenBank/DDBJ databases">
        <title>Genome Sequencing of Bee-Associated Microbes.</title>
        <authorList>
            <person name="Dunlap C."/>
        </authorList>
    </citation>
    <scope>NUCLEOTIDE SEQUENCE [LARGE SCALE GENOMIC DNA]</scope>
    <source>
        <strain evidence="10 11">NRRL B-14421</strain>
    </source>
</reference>
<dbReference type="InterPro" id="IPR006264">
    <property type="entry name" value="EPSP_synthase"/>
</dbReference>
<feature type="binding site" evidence="7">
    <location>
        <position position="46"/>
    </location>
    <ligand>
        <name>3-phosphoshikimate</name>
        <dbReference type="ChEBI" id="CHEBI:145989"/>
    </ligand>
</feature>
<evidence type="ECO:0000313" key="10">
    <source>
        <dbReference type="EMBL" id="MCY9696731.1"/>
    </source>
</evidence>
<dbReference type="SUPFAM" id="SSF55205">
    <property type="entry name" value="EPT/RTPC-like"/>
    <property type="match status" value="1"/>
</dbReference>
<feature type="binding site" evidence="7">
    <location>
        <position position="432"/>
    </location>
    <ligand>
        <name>phosphoenolpyruvate</name>
        <dbReference type="ChEBI" id="CHEBI:58702"/>
    </ligand>
</feature>
<evidence type="ECO:0000256" key="3">
    <source>
        <dbReference type="ARBA" id="ARBA00022605"/>
    </source>
</evidence>
<feature type="binding site" evidence="7">
    <location>
        <position position="45"/>
    </location>
    <ligand>
        <name>3-phosphoshikimate</name>
        <dbReference type="ChEBI" id="CHEBI:145989"/>
    </ligand>
</feature>
<feature type="binding site" evidence="7">
    <location>
        <position position="45"/>
    </location>
    <ligand>
        <name>phosphoenolpyruvate</name>
        <dbReference type="ChEBI" id="CHEBI:58702"/>
    </ligand>
</feature>
<dbReference type="EMBL" id="JAMDMX010000109">
    <property type="protein sequence ID" value="MCY9696731.1"/>
    <property type="molecule type" value="Genomic_DNA"/>
</dbReference>
<comment type="caution">
    <text evidence="7">Lacks conserved residue(s) required for the propagation of feature annotation.</text>
</comment>